<dbReference type="PANTHER" id="PTHR30408">
    <property type="entry name" value="TYPE-1 RESTRICTION ENZYME ECOKI SPECIFICITY PROTEIN"/>
    <property type="match status" value="1"/>
</dbReference>
<dbReference type="InterPro" id="IPR044946">
    <property type="entry name" value="Restrct_endonuc_typeI_TRD_sf"/>
</dbReference>
<comment type="similarity">
    <text evidence="1">Belongs to the type-I restriction system S methylase family.</text>
</comment>
<dbReference type="PANTHER" id="PTHR30408:SF12">
    <property type="entry name" value="TYPE I RESTRICTION ENZYME MJAVIII SPECIFICITY SUBUNIT"/>
    <property type="match status" value="1"/>
</dbReference>
<sequence>MEYLSTTIGEIIENIQTGKTPSTKEPLYYEGDVLWVTPTDLQGQQYISDTNTKISELALLDNQAFLHKENTVLISCIGDIGKVAIVKKPVSSNQQITGVRIKEKIILPKFFYYWIIRNKNYLNFKANKVTISILNNTNLRKLNINYPKDLEFQEKVTSQLDRIQIYINEKVKNINVLENLTQSIYFKMFGDPVNNQKSFPLKKLSQVTHKDKIITYGIVQAGPHIDEGIPYIRTGDIKDGKIVLENLLKTTSEISEKYSRTICSTDDILITIRATIGEVAMINANSEGFNLSRGIALISPNKKVIIPNYLYSTLQSGGFHFIINKYVKGSTFKEITLEKLRNIEIPVPNDLTLQNTFSKIYESIQDVKGKVEQSLEILQELFQVILQNAFKPDVEIDEEPIFKDLIKKFTAQDLRGNKQRLQYLINLFDQQNFDDFKDFTETRKILFDLMQEEEIIQVFEIDKVKLQVK</sequence>
<dbReference type="GO" id="GO:0003677">
    <property type="term" value="F:DNA binding"/>
    <property type="evidence" value="ECO:0007669"/>
    <property type="project" value="UniProtKB-KW"/>
</dbReference>
<dbReference type="InterPro" id="IPR052021">
    <property type="entry name" value="Type-I_RS_S_subunit"/>
</dbReference>
<proteinExistence type="inferred from homology"/>
<dbReference type="OrthoDB" id="9816225at2"/>
<protein>
    <recommendedName>
        <fullName evidence="4">Type I restriction modification DNA specificity domain-containing protein</fullName>
    </recommendedName>
</protein>
<feature type="domain" description="Type I restriction modification DNA specificity" evidence="4">
    <location>
        <begin position="227"/>
        <end position="360"/>
    </location>
</feature>
<name>A0A316X2X9_9FLAO</name>
<dbReference type="EMBL" id="PPEI02000001">
    <property type="protein sequence ID" value="PWN67659.1"/>
    <property type="molecule type" value="Genomic_DNA"/>
</dbReference>
<keyword evidence="3" id="KW-0238">DNA-binding</keyword>
<dbReference type="RefSeq" id="WP_109618204.1">
    <property type="nucleotide sequence ID" value="NZ_PPEI02000001.1"/>
</dbReference>
<comment type="caution">
    <text evidence="5">The sequence shown here is derived from an EMBL/GenBank/DDBJ whole genome shotgun (WGS) entry which is preliminary data.</text>
</comment>
<dbReference type="CDD" id="cd17256">
    <property type="entry name" value="RMtype1_S_EcoJA65PI-TRD1-CR1_like"/>
    <property type="match status" value="1"/>
</dbReference>
<keyword evidence="2" id="KW-0680">Restriction system</keyword>
<evidence type="ECO:0000313" key="5">
    <source>
        <dbReference type="EMBL" id="PWN67659.1"/>
    </source>
</evidence>
<feature type="domain" description="Type I restriction modification DNA specificity" evidence="4">
    <location>
        <begin position="7"/>
        <end position="171"/>
    </location>
</feature>
<dbReference type="Gene3D" id="3.90.220.20">
    <property type="entry name" value="DNA methylase specificity domains"/>
    <property type="match status" value="2"/>
</dbReference>
<accession>A0A316X2X9</accession>
<evidence type="ECO:0000313" key="6">
    <source>
        <dbReference type="Proteomes" id="UP000236182"/>
    </source>
</evidence>
<evidence type="ECO:0000259" key="4">
    <source>
        <dbReference type="Pfam" id="PF01420"/>
    </source>
</evidence>
<keyword evidence="6" id="KW-1185">Reference proteome</keyword>
<organism evidence="5 6">
    <name type="scientific">Chryseobacterium oncorhynchi</name>
    <dbReference type="NCBI Taxonomy" id="741074"/>
    <lineage>
        <taxon>Bacteria</taxon>
        <taxon>Pseudomonadati</taxon>
        <taxon>Bacteroidota</taxon>
        <taxon>Flavobacteriia</taxon>
        <taxon>Flavobacteriales</taxon>
        <taxon>Weeksellaceae</taxon>
        <taxon>Chryseobacterium group</taxon>
        <taxon>Chryseobacterium</taxon>
    </lineage>
</organism>
<evidence type="ECO:0000256" key="2">
    <source>
        <dbReference type="ARBA" id="ARBA00022747"/>
    </source>
</evidence>
<dbReference type="Proteomes" id="UP000236182">
    <property type="component" value="Unassembled WGS sequence"/>
</dbReference>
<dbReference type="REBASE" id="268268">
    <property type="entry name" value="S.Con701B08ORF3450P"/>
</dbReference>
<dbReference type="Pfam" id="PF01420">
    <property type="entry name" value="Methylase_S"/>
    <property type="match status" value="2"/>
</dbReference>
<dbReference type="GO" id="GO:0009307">
    <property type="term" value="P:DNA restriction-modification system"/>
    <property type="evidence" value="ECO:0007669"/>
    <property type="project" value="UniProtKB-KW"/>
</dbReference>
<evidence type="ECO:0000256" key="3">
    <source>
        <dbReference type="ARBA" id="ARBA00023125"/>
    </source>
</evidence>
<dbReference type="SUPFAM" id="SSF116734">
    <property type="entry name" value="DNA methylase specificity domain"/>
    <property type="match status" value="2"/>
</dbReference>
<dbReference type="InterPro" id="IPR000055">
    <property type="entry name" value="Restrct_endonuc_typeI_TRD"/>
</dbReference>
<reference evidence="5" key="1">
    <citation type="submission" date="2018-04" db="EMBL/GenBank/DDBJ databases">
        <title>Draft Genome Sequences of Chryseobacterium lactis NCTC11390T isolated from milk, Chryseobacterium oncorhynchi 701B-08T from rainbow trout, and Chryseobacterium viscerum 687B-08T from diseased fish.</title>
        <authorList>
            <person name="Jeong J.-J."/>
            <person name="Lee Y.J."/>
            <person name="Pathiraja D."/>
            <person name="Park B."/>
            <person name="Choi I.-G."/>
            <person name="Kim K.D."/>
        </authorList>
    </citation>
    <scope>NUCLEOTIDE SEQUENCE [LARGE SCALE GENOMIC DNA]</scope>
    <source>
        <strain evidence="5">701B-08</strain>
    </source>
</reference>
<evidence type="ECO:0000256" key="1">
    <source>
        <dbReference type="ARBA" id="ARBA00010923"/>
    </source>
</evidence>
<gene>
    <name evidence="5" type="ORF">C1638_003445</name>
</gene>
<dbReference type="AlphaFoldDB" id="A0A316X2X9"/>